<dbReference type="SUPFAM" id="SSF117839">
    <property type="entry name" value="WWE domain"/>
    <property type="match status" value="1"/>
</dbReference>
<evidence type="ECO:0000256" key="1">
    <source>
        <dbReference type="ARBA" id="ARBA00004123"/>
    </source>
</evidence>
<feature type="compositionally biased region" description="Basic and acidic residues" evidence="12">
    <location>
        <begin position="400"/>
        <end position="412"/>
    </location>
</feature>
<evidence type="ECO:0000256" key="3">
    <source>
        <dbReference type="ARBA" id="ARBA00022490"/>
    </source>
</evidence>
<keyword evidence="5 11" id="KW-0479">Metal-binding</keyword>
<evidence type="ECO:0000259" key="14">
    <source>
        <dbReference type="PROSITE" id="PS50918"/>
    </source>
</evidence>
<dbReference type="GO" id="GO:1990404">
    <property type="term" value="F:NAD+-protein mono-ADP-ribosyltransferase activity"/>
    <property type="evidence" value="ECO:0007669"/>
    <property type="project" value="TreeGrafter"/>
</dbReference>
<evidence type="ECO:0000313" key="16">
    <source>
        <dbReference type="EMBL" id="KAK7896315.1"/>
    </source>
</evidence>
<protein>
    <recommendedName>
        <fullName evidence="18">Poly [ADP-ribose] polymerase 12-like</fullName>
    </recommendedName>
</protein>
<feature type="compositionally biased region" description="Polar residues" evidence="12">
    <location>
        <begin position="316"/>
        <end position="329"/>
    </location>
</feature>
<sequence length="821" mass="93325">METDILKYILSNQGSVDTDELFYNLGNSTLLTEIICNNDKFVSCQFNRRPVVVVQSRLRLCWTCDCPGCGNLHLCLRFLYSGTCHFTTFRRSCSFSHDLHSEYNLQVLREFGLETLSRTELCLLLLQSNNSLLPQICHTYNNTGCCDECKRLHICERYLSRHCTCPRTHDFSAPQPLKLLHEKHIPEELFKILKSVYANKKALRLANKQNRDTNQAASSLHITKEHDLSTGDNDSDSSSVSTKQTSGYVKRGGRGGRGGRGWRGGRGGRGQTGAFRGQRQKRVPSQCDPQDSTYQNFNTETNDSSQDQDTIEETLQDNYDSDSSSTTALGNDKDNKEEYARGRGGYRGQRGKGRGRGSKHTASNFNFNCLTNEAEANRIGRTANYRGKSRGGRGGGNWSDKAERMPSQRDSQEDKDDMEGNDNRDPAGSGETLSSYENGSDKKQDSSSGGGSSYGTKAKTNSTSNSQNPQQSCVKNTDRSSSGSQRRQRGNQTFLSCLKYCKKRDLICNLYVSLINKTEICVYFIPGHCLYEDRCFNAHDKMPYRWEIKQDGQWTPMAENETIEKDYCDPGKTYSTSSPPVHFDTMTCGPDEVRRLSTVNSVLQPRVIHTTDWLWYWEDEYGKWYQYAAVTSEHRLASITSKELEEMFVKNNKDVVRFTAGSQSYELSFQDMIQTNLNYGTKRLVRRRPQFVSAAEVRTKTKRPAHSTGVPDNWDKTQIPQIGFKRVPLLPSSEEYKDIQARFSRTMAAFEILTIERIQNKAVWEAFQLHKTHMKNKNGGKFVREEKLFHGTEPKSVDTICETNFDWRVCGVNGTVYGQEF</sequence>
<evidence type="ECO:0000256" key="5">
    <source>
        <dbReference type="ARBA" id="ARBA00022723"/>
    </source>
</evidence>
<evidence type="ECO:0008006" key="18">
    <source>
        <dbReference type="Google" id="ProtNLM"/>
    </source>
</evidence>
<keyword evidence="8 11" id="KW-0862">Zinc</keyword>
<feature type="compositionally biased region" description="Gly residues" evidence="12">
    <location>
        <begin position="255"/>
        <end position="271"/>
    </location>
</feature>
<dbReference type="GO" id="GO:0005634">
    <property type="term" value="C:nucleus"/>
    <property type="evidence" value="ECO:0007669"/>
    <property type="project" value="UniProtKB-SubCell"/>
</dbReference>
<feature type="zinc finger region" description="C3H1-type" evidence="11">
    <location>
        <begin position="515"/>
        <end position="542"/>
    </location>
</feature>
<dbReference type="Pfam" id="PF00644">
    <property type="entry name" value="PARP"/>
    <property type="match status" value="1"/>
</dbReference>
<comment type="caution">
    <text evidence="16">The sequence shown here is derived from an EMBL/GenBank/DDBJ whole genome shotgun (WGS) entry which is preliminary data.</text>
</comment>
<evidence type="ECO:0000256" key="8">
    <source>
        <dbReference type="ARBA" id="ARBA00022833"/>
    </source>
</evidence>
<dbReference type="PANTHER" id="PTHR45740">
    <property type="entry name" value="POLY [ADP-RIBOSE] POLYMERASE"/>
    <property type="match status" value="1"/>
</dbReference>
<feature type="compositionally biased region" description="Basic residues" evidence="12">
    <location>
        <begin position="349"/>
        <end position="359"/>
    </location>
</feature>
<gene>
    <name evidence="16" type="ORF">WMY93_021640</name>
</gene>
<comment type="similarity">
    <text evidence="10">Belongs to the ARTD/PARP family.</text>
</comment>
<dbReference type="InterPro" id="IPR057602">
    <property type="entry name" value="Zfn-CCCH_PARP12"/>
</dbReference>
<feature type="domain" description="WWE" evidence="14">
    <location>
        <begin position="601"/>
        <end position="687"/>
    </location>
</feature>
<keyword evidence="6" id="KW-0677">Repeat</keyword>
<dbReference type="AlphaFoldDB" id="A0AAW0NCI5"/>
<evidence type="ECO:0000256" key="12">
    <source>
        <dbReference type="SAM" id="MobiDB-lite"/>
    </source>
</evidence>
<evidence type="ECO:0000259" key="15">
    <source>
        <dbReference type="PROSITE" id="PS51059"/>
    </source>
</evidence>
<keyword evidence="4" id="KW-0597">Phosphoprotein</keyword>
<evidence type="ECO:0000256" key="9">
    <source>
        <dbReference type="ARBA" id="ARBA00023242"/>
    </source>
</evidence>
<keyword evidence="7 11" id="KW-0863">Zinc-finger</keyword>
<dbReference type="GO" id="GO:0003950">
    <property type="term" value="F:NAD+ poly-ADP-ribosyltransferase activity"/>
    <property type="evidence" value="ECO:0007669"/>
    <property type="project" value="InterPro"/>
</dbReference>
<dbReference type="GO" id="GO:0005737">
    <property type="term" value="C:cytoplasm"/>
    <property type="evidence" value="ECO:0007669"/>
    <property type="project" value="UniProtKB-SubCell"/>
</dbReference>
<feature type="region of interest" description="Disordered" evidence="12">
    <location>
        <begin position="224"/>
        <end position="364"/>
    </location>
</feature>
<dbReference type="Gene3D" id="3.90.228.10">
    <property type="match status" value="1"/>
</dbReference>
<dbReference type="InterPro" id="IPR037197">
    <property type="entry name" value="WWE_dom_sf"/>
</dbReference>
<proteinExistence type="inferred from homology"/>
<organism evidence="16 17">
    <name type="scientific">Mugilogobius chulae</name>
    <name type="common">yellowstripe goby</name>
    <dbReference type="NCBI Taxonomy" id="88201"/>
    <lineage>
        <taxon>Eukaryota</taxon>
        <taxon>Metazoa</taxon>
        <taxon>Chordata</taxon>
        <taxon>Craniata</taxon>
        <taxon>Vertebrata</taxon>
        <taxon>Euteleostomi</taxon>
        <taxon>Actinopterygii</taxon>
        <taxon>Neopterygii</taxon>
        <taxon>Teleostei</taxon>
        <taxon>Neoteleostei</taxon>
        <taxon>Acanthomorphata</taxon>
        <taxon>Gobiaria</taxon>
        <taxon>Gobiiformes</taxon>
        <taxon>Gobioidei</taxon>
        <taxon>Gobiidae</taxon>
        <taxon>Gobionellinae</taxon>
        <taxon>Mugilogobius</taxon>
    </lineage>
</organism>
<dbReference type="Gene3D" id="3.30.720.50">
    <property type="match status" value="1"/>
</dbReference>
<feature type="compositionally biased region" description="Low complexity" evidence="12">
    <location>
        <begin position="460"/>
        <end position="472"/>
    </location>
</feature>
<feature type="compositionally biased region" description="Polar residues" evidence="12">
    <location>
        <begin position="287"/>
        <end position="308"/>
    </location>
</feature>
<comment type="subcellular location">
    <subcellularLocation>
        <location evidence="2">Cytoplasm</location>
    </subcellularLocation>
    <subcellularLocation>
        <location evidence="1">Nucleus</location>
    </subcellularLocation>
</comment>
<accession>A0AAW0NCI5</accession>
<name>A0AAW0NCI5_9GOBI</name>
<evidence type="ECO:0000259" key="13">
    <source>
        <dbReference type="PROSITE" id="PS50103"/>
    </source>
</evidence>
<dbReference type="EMBL" id="JBBPFD010000015">
    <property type="protein sequence ID" value="KAK7896315.1"/>
    <property type="molecule type" value="Genomic_DNA"/>
</dbReference>
<feature type="compositionally biased region" description="Low complexity" evidence="12">
    <location>
        <begin position="230"/>
        <end position="246"/>
    </location>
</feature>
<evidence type="ECO:0000256" key="7">
    <source>
        <dbReference type="ARBA" id="ARBA00022771"/>
    </source>
</evidence>
<evidence type="ECO:0000256" key="2">
    <source>
        <dbReference type="ARBA" id="ARBA00004496"/>
    </source>
</evidence>
<evidence type="ECO:0000256" key="4">
    <source>
        <dbReference type="ARBA" id="ARBA00022553"/>
    </source>
</evidence>
<evidence type="ECO:0000256" key="11">
    <source>
        <dbReference type="PROSITE-ProRule" id="PRU00723"/>
    </source>
</evidence>
<dbReference type="Pfam" id="PF25261">
    <property type="entry name" value="zf-CCCH_PARP12"/>
    <property type="match status" value="1"/>
</dbReference>
<dbReference type="InterPro" id="IPR051712">
    <property type="entry name" value="ARTD-AVP"/>
</dbReference>
<keyword evidence="9" id="KW-0539">Nucleus</keyword>
<dbReference type="Proteomes" id="UP001460270">
    <property type="component" value="Unassembled WGS sequence"/>
</dbReference>
<evidence type="ECO:0000256" key="10">
    <source>
        <dbReference type="ARBA" id="ARBA00024347"/>
    </source>
</evidence>
<dbReference type="PROSITE" id="PS50918">
    <property type="entry name" value="WWE"/>
    <property type="match status" value="1"/>
</dbReference>
<dbReference type="Pfam" id="PF23466">
    <property type="entry name" value="WWE_4"/>
    <property type="match status" value="1"/>
</dbReference>
<dbReference type="SUPFAM" id="SSF56399">
    <property type="entry name" value="ADP-ribosylation"/>
    <property type="match status" value="1"/>
</dbReference>
<dbReference type="GO" id="GO:0008270">
    <property type="term" value="F:zinc ion binding"/>
    <property type="evidence" value="ECO:0007669"/>
    <property type="project" value="UniProtKB-KW"/>
</dbReference>
<evidence type="ECO:0000256" key="6">
    <source>
        <dbReference type="ARBA" id="ARBA00022737"/>
    </source>
</evidence>
<dbReference type="InterPro" id="IPR012317">
    <property type="entry name" value="Poly(ADP-ribose)pol_cat_dom"/>
</dbReference>
<dbReference type="Pfam" id="PF02825">
    <property type="entry name" value="WWE"/>
    <property type="match status" value="1"/>
</dbReference>
<keyword evidence="17" id="KW-1185">Reference proteome</keyword>
<reference evidence="17" key="1">
    <citation type="submission" date="2024-04" db="EMBL/GenBank/DDBJ databases">
        <title>Salinicola lusitanus LLJ914,a marine bacterium isolated from the Okinawa Trough.</title>
        <authorList>
            <person name="Li J."/>
        </authorList>
    </citation>
    <scope>NUCLEOTIDE SEQUENCE [LARGE SCALE GENOMIC DNA]</scope>
</reference>
<feature type="region of interest" description="Disordered" evidence="12">
    <location>
        <begin position="380"/>
        <end position="488"/>
    </location>
</feature>
<evidence type="ECO:0000313" key="17">
    <source>
        <dbReference type="Proteomes" id="UP001460270"/>
    </source>
</evidence>
<dbReference type="PROSITE" id="PS50103">
    <property type="entry name" value="ZF_C3H1"/>
    <property type="match status" value="1"/>
</dbReference>
<dbReference type="InterPro" id="IPR000571">
    <property type="entry name" value="Znf_CCCH"/>
</dbReference>
<keyword evidence="3" id="KW-0963">Cytoplasm</keyword>
<feature type="compositionally biased region" description="Basic and acidic residues" evidence="12">
    <location>
        <begin position="331"/>
        <end position="341"/>
    </location>
</feature>
<feature type="domain" description="PARP catalytic" evidence="15">
    <location>
        <begin position="710"/>
        <end position="821"/>
    </location>
</feature>
<dbReference type="PROSITE" id="PS51059">
    <property type="entry name" value="PARP_CATALYTIC"/>
    <property type="match status" value="1"/>
</dbReference>
<dbReference type="SMART" id="SM00356">
    <property type="entry name" value="ZnF_C3H1"/>
    <property type="match status" value="2"/>
</dbReference>
<feature type="domain" description="C3H1-type" evidence="13">
    <location>
        <begin position="515"/>
        <end position="542"/>
    </location>
</feature>
<dbReference type="PANTHER" id="PTHR45740:SF15">
    <property type="entry name" value="ZINC FINGER CCCH TYPE DOMAIN CONTAINING 1-LIKE"/>
    <property type="match status" value="1"/>
</dbReference>
<dbReference type="InterPro" id="IPR004170">
    <property type="entry name" value="WWE_dom"/>
</dbReference>